<evidence type="ECO:0000259" key="1">
    <source>
        <dbReference type="Pfam" id="PF03358"/>
    </source>
</evidence>
<dbReference type="Pfam" id="PF03358">
    <property type="entry name" value="FMN_red"/>
    <property type="match status" value="1"/>
</dbReference>
<evidence type="ECO:0000313" key="2">
    <source>
        <dbReference type="EMBL" id="SVD02996.1"/>
    </source>
</evidence>
<dbReference type="EMBL" id="UINC01125278">
    <property type="protein sequence ID" value="SVD02996.1"/>
    <property type="molecule type" value="Genomic_DNA"/>
</dbReference>
<reference evidence="2" key="1">
    <citation type="submission" date="2018-05" db="EMBL/GenBank/DDBJ databases">
        <authorList>
            <person name="Lanie J.A."/>
            <person name="Ng W.-L."/>
            <person name="Kazmierczak K.M."/>
            <person name="Andrzejewski T.M."/>
            <person name="Davidsen T.M."/>
            <person name="Wayne K.J."/>
            <person name="Tettelin H."/>
            <person name="Glass J.I."/>
            <person name="Rusch D."/>
            <person name="Podicherti R."/>
            <person name="Tsui H.-C.T."/>
            <person name="Winkler M.E."/>
        </authorList>
    </citation>
    <scope>NUCLEOTIDE SEQUENCE</scope>
</reference>
<dbReference type="InterPro" id="IPR029039">
    <property type="entry name" value="Flavoprotein-like_sf"/>
</dbReference>
<name>A0A382RZ94_9ZZZZ</name>
<gene>
    <name evidence="2" type="ORF">METZ01_LOCUS355850</name>
</gene>
<dbReference type="Gene3D" id="3.40.50.360">
    <property type="match status" value="1"/>
</dbReference>
<dbReference type="GO" id="GO:0016491">
    <property type="term" value="F:oxidoreductase activity"/>
    <property type="evidence" value="ECO:0007669"/>
    <property type="project" value="InterPro"/>
</dbReference>
<dbReference type="SUPFAM" id="SSF52218">
    <property type="entry name" value="Flavoproteins"/>
    <property type="match status" value="1"/>
</dbReference>
<dbReference type="InterPro" id="IPR005025">
    <property type="entry name" value="FMN_Rdtase-like_dom"/>
</dbReference>
<sequence length="74" mass="7804">MPASGLDEEGDAQKVRDILNPATAVVLATPEYHRSYSSVIKLVIENLGFPSGLSGKPVAMPGVAVGAHRRHQVP</sequence>
<proteinExistence type="predicted"/>
<accession>A0A382RZ94</accession>
<organism evidence="2">
    <name type="scientific">marine metagenome</name>
    <dbReference type="NCBI Taxonomy" id="408172"/>
    <lineage>
        <taxon>unclassified sequences</taxon>
        <taxon>metagenomes</taxon>
        <taxon>ecological metagenomes</taxon>
    </lineage>
</organism>
<feature type="domain" description="NADPH-dependent FMN reductase-like" evidence="1">
    <location>
        <begin position="9"/>
        <end position="68"/>
    </location>
</feature>
<protein>
    <recommendedName>
        <fullName evidence="1">NADPH-dependent FMN reductase-like domain-containing protein</fullName>
    </recommendedName>
</protein>
<dbReference type="AlphaFoldDB" id="A0A382RZ94"/>